<dbReference type="Proteomes" id="UP000703674">
    <property type="component" value="Unassembled WGS sequence"/>
</dbReference>
<comment type="similarity">
    <text evidence="2">Belongs to the peptidase M14 family.</text>
</comment>
<evidence type="ECO:0000256" key="3">
    <source>
        <dbReference type="ARBA" id="ARBA00022670"/>
    </source>
</evidence>
<keyword evidence="10" id="KW-1185">Reference proteome</keyword>
<dbReference type="PANTHER" id="PTHR11705">
    <property type="entry name" value="PROTEASE FAMILY M14 CARBOXYPEPTIDASE A,B"/>
    <property type="match status" value="1"/>
</dbReference>
<evidence type="ECO:0000256" key="1">
    <source>
        <dbReference type="ARBA" id="ARBA00001947"/>
    </source>
</evidence>
<dbReference type="Pfam" id="PF00246">
    <property type="entry name" value="Peptidase_M14"/>
    <property type="match status" value="1"/>
</dbReference>
<organism evidence="9 10">
    <name type="scientific">Salinimicrobium oceani</name>
    <dbReference type="NCBI Taxonomy" id="2722702"/>
    <lineage>
        <taxon>Bacteria</taxon>
        <taxon>Pseudomonadati</taxon>
        <taxon>Bacteroidota</taxon>
        <taxon>Flavobacteriia</taxon>
        <taxon>Flavobacteriales</taxon>
        <taxon>Flavobacteriaceae</taxon>
        <taxon>Salinimicrobium</taxon>
    </lineage>
</organism>
<keyword evidence="7" id="KW-0732">Signal</keyword>
<dbReference type="CDD" id="cd06238">
    <property type="entry name" value="M14-like"/>
    <property type="match status" value="1"/>
</dbReference>
<evidence type="ECO:0000256" key="4">
    <source>
        <dbReference type="ARBA" id="ARBA00022801"/>
    </source>
</evidence>
<dbReference type="SUPFAM" id="SSF53187">
    <property type="entry name" value="Zn-dependent exopeptidases"/>
    <property type="match status" value="1"/>
</dbReference>
<dbReference type="GO" id="GO:0004180">
    <property type="term" value="F:carboxypeptidase activity"/>
    <property type="evidence" value="ECO:0007669"/>
    <property type="project" value="UniProtKB-KW"/>
</dbReference>
<gene>
    <name evidence="9" type="ORF">HC175_02020</name>
</gene>
<keyword evidence="9" id="KW-0121">Carboxypeptidase</keyword>
<dbReference type="SMART" id="SM00631">
    <property type="entry name" value="Zn_pept"/>
    <property type="match status" value="1"/>
</dbReference>
<sequence length="837" mass="94003">MKRFTVLFTALLFSIQFAFAQQSPEEFLGYPLGTNFTRHQKVVEYFTHVAENSPLVQYNTYGETYEGRPLTYAVISSKENLQNLEQIKQEHLKNAGIGGSPASSASKKAIVWLSYNVHGNEASSTEASMQTIYELVTQKSDWLKDLVVIIDPAVNPDGRDRYVNWYKQVKATPFNTSPMAIEHNEPWPGGRPNHYLFDLNRDWAWATQTETQQRLKIYNQWLPHIHVDFHEQGKNSPYYFAPAAEPLHEAITPFQRDFQKEIGKNHAKYFDQEGWLYFTKEVFDLLYPSYGDTYPTYLGAIGMTYEQAGQVGLSIETDHGYLLTLVDRVAHHHTTGLSTVEVAAQNVERLNSEFARFYKDSENGSLKYVLSGHKDKIALLKELLDKHEIKYAHATNGKLKAYDALEKRNRTVDLDQNSLVLSTAQPKGKMLRVLMEPSTKLPDSLTYDITAWSLPYAYGLHALSTQGNVPTAAAEKAPAVQNSASPQAAAYLTTWNSMKDARFLSDLLKAGIMVRFTETALENSGKKFGPGSLVITKSDNRKVENFEKTLLDLATEHQRDLTATSTGFSTSGPDLGSSQVRIINTPRIGLLRGEGTSSLNHGELWYFFEQDLNYPVTSIDTEYFEGVDLTKLDVIVLPSGNYRALLDDEGRARLVSWVREGGKVIAIGNALNSFAGKDGFNLKENKEEDQDSIPKPNLIPYAQRERSEIKDLITGSIIETRMDNSHPMAFGYDDTYLSLKLSNDSYSLLSEGYNVGYLDGSPKIVAGFVGSEAKDKLDNSLTFGVEPMGSGTFIYFVDNPLFRAFWQNGKLLFANSLFFVNNSRITNYTQISSSHAN</sequence>
<evidence type="ECO:0000313" key="9">
    <source>
        <dbReference type="EMBL" id="NJW51692.1"/>
    </source>
</evidence>
<evidence type="ECO:0000256" key="6">
    <source>
        <dbReference type="ARBA" id="ARBA00023049"/>
    </source>
</evidence>
<feature type="chain" id="PRO_5047268740" evidence="7">
    <location>
        <begin position="21"/>
        <end position="837"/>
    </location>
</feature>
<comment type="cofactor">
    <cofactor evidence="1">
        <name>Zn(2+)</name>
        <dbReference type="ChEBI" id="CHEBI:29105"/>
    </cofactor>
</comment>
<feature type="domain" description="Peptidase M14" evidence="8">
    <location>
        <begin position="36"/>
        <end position="338"/>
    </location>
</feature>
<feature type="signal peptide" evidence="7">
    <location>
        <begin position="1"/>
        <end position="20"/>
    </location>
</feature>
<evidence type="ECO:0000256" key="2">
    <source>
        <dbReference type="ARBA" id="ARBA00005988"/>
    </source>
</evidence>
<keyword evidence="5" id="KW-0862">Zinc</keyword>
<reference evidence="9 10" key="1">
    <citation type="submission" date="2020-03" db="EMBL/GenBank/DDBJ databases">
        <title>Salinimicrobium sp. nov, isolated from SCS.</title>
        <authorList>
            <person name="Cao W.R."/>
        </authorList>
    </citation>
    <scope>NUCLEOTIDE SEQUENCE [LARGE SCALE GENOMIC DNA]</scope>
    <source>
        <strain evidence="10">J15B91</strain>
    </source>
</reference>
<evidence type="ECO:0000259" key="8">
    <source>
        <dbReference type="SMART" id="SM00631"/>
    </source>
</evidence>
<dbReference type="RefSeq" id="WP_168136842.1">
    <property type="nucleotide sequence ID" value="NZ_JAAVJR010000001.1"/>
</dbReference>
<keyword evidence="3" id="KW-0645">Protease</keyword>
<evidence type="ECO:0000313" key="10">
    <source>
        <dbReference type="Proteomes" id="UP000703674"/>
    </source>
</evidence>
<dbReference type="InterPro" id="IPR000834">
    <property type="entry name" value="Peptidase_M14"/>
</dbReference>
<dbReference type="CDD" id="cd03143">
    <property type="entry name" value="A4_beta-galactosidase_middle_domain"/>
    <property type="match status" value="1"/>
</dbReference>
<dbReference type="InterPro" id="IPR029062">
    <property type="entry name" value="Class_I_gatase-like"/>
</dbReference>
<protein>
    <submittedName>
        <fullName evidence="9">Zinc carboxypeptidase</fullName>
    </submittedName>
</protein>
<name>A0ABX1CX05_9FLAO</name>
<evidence type="ECO:0000256" key="7">
    <source>
        <dbReference type="SAM" id="SignalP"/>
    </source>
</evidence>
<keyword evidence="4" id="KW-0378">Hydrolase</keyword>
<dbReference type="Gene3D" id="3.40.630.10">
    <property type="entry name" value="Zn peptidases"/>
    <property type="match status" value="1"/>
</dbReference>
<dbReference type="SUPFAM" id="SSF52317">
    <property type="entry name" value="Class I glutamine amidotransferase-like"/>
    <property type="match status" value="1"/>
</dbReference>
<dbReference type="EMBL" id="JAAVJR010000001">
    <property type="protein sequence ID" value="NJW51692.1"/>
    <property type="molecule type" value="Genomic_DNA"/>
</dbReference>
<accession>A0ABX1CX05</accession>
<dbReference type="PANTHER" id="PTHR11705:SF143">
    <property type="entry name" value="SLL0236 PROTEIN"/>
    <property type="match status" value="1"/>
</dbReference>
<proteinExistence type="inferred from homology"/>
<evidence type="ECO:0000256" key="5">
    <source>
        <dbReference type="ARBA" id="ARBA00022833"/>
    </source>
</evidence>
<comment type="caution">
    <text evidence="9">The sequence shown here is derived from an EMBL/GenBank/DDBJ whole genome shotgun (WGS) entry which is preliminary data.</text>
</comment>
<keyword evidence="6" id="KW-0482">Metalloprotease</keyword>